<sequence length="440" mass="48364">MIARLRKFWHDINASYWFLPALFSIVCVALALGTIWLDRSGWADFLNDVDWLEPARPDGASNILTVIAGSMIGVASTVFSITIAAVAYASGNYGPRLLTNFMEDRGNQFSLATFIGTFVYAITVLRSVRAEDEVATNLEDAAATALPGFVPQLSLLVAFGLMALSVAVLVYFLNHIPASIRINTVLKDIGARLLTDIEARFPDPNTGQRAGTAPDGSPITARETGYVQAISFSRLERIAQRENGKLKLAVRTGDFVHPKVVIAYWADMDVVEDCPDADVRECFTLGSMRTPSQDMQFLIDELVEIGLRALSPGINDPFTAVTAVHWLGAATAELGRRDLTRSYASNGEEPRVVLLEDDFEHFVSRGFGAMRGGLANNRIAAQVAFEAMVDAASTLDDETRRETLAREGNLLMLQAREHLVGPELDMVEARYQRFLQDIER</sequence>
<keyword evidence="1" id="KW-1133">Transmembrane helix</keyword>
<feature type="transmembrane region" description="Helical" evidence="1">
    <location>
        <begin position="109"/>
        <end position="129"/>
    </location>
</feature>
<accession>A0A0L1KCI3</accession>
<dbReference type="RefSeq" id="WP_050600883.1">
    <property type="nucleotide sequence ID" value="NZ_JYNE01000026.1"/>
</dbReference>
<gene>
    <name evidence="2" type="ORF">J121_723</name>
</gene>
<feature type="transmembrane region" description="Helical" evidence="1">
    <location>
        <begin position="149"/>
        <end position="173"/>
    </location>
</feature>
<organism evidence="2 3">
    <name type="scientific">Qipengyuania citrea LAMA 915</name>
    <dbReference type="NCBI Taxonomy" id="1306953"/>
    <lineage>
        <taxon>Bacteria</taxon>
        <taxon>Pseudomonadati</taxon>
        <taxon>Pseudomonadota</taxon>
        <taxon>Alphaproteobacteria</taxon>
        <taxon>Sphingomonadales</taxon>
        <taxon>Erythrobacteraceae</taxon>
        <taxon>Qipengyuania</taxon>
    </lineage>
</organism>
<dbReference type="STRING" id="1306953.J121_723"/>
<dbReference type="Pfam" id="PF10011">
    <property type="entry name" value="DUF2254"/>
    <property type="match status" value="1"/>
</dbReference>
<dbReference type="AlphaFoldDB" id="A0A0L1KCI3"/>
<dbReference type="GeneID" id="93686386"/>
<proteinExistence type="predicted"/>
<dbReference type="PATRIC" id="fig|1306953.7.peg.733"/>
<evidence type="ECO:0000313" key="3">
    <source>
        <dbReference type="Proteomes" id="UP000037446"/>
    </source>
</evidence>
<feature type="transmembrane region" description="Helical" evidence="1">
    <location>
        <begin position="63"/>
        <end position="88"/>
    </location>
</feature>
<feature type="transmembrane region" description="Helical" evidence="1">
    <location>
        <begin position="16"/>
        <end position="37"/>
    </location>
</feature>
<reference evidence="2" key="1">
    <citation type="submission" date="2015-02" db="EMBL/GenBank/DDBJ databases">
        <authorList>
            <person name="Chooi Y.-H."/>
        </authorList>
    </citation>
    <scope>NUCLEOTIDE SEQUENCE [LARGE SCALE GENOMIC DNA]</scope>
    <source>
        <strain evidence="2">LAMA 915</strain>
    </source>
</reference>
<comment type="caution">
    <text evidence="2">The sequence shown here is derived from an EMBL/GenBank/DDBJ whole genome shotgun (WGS) entry which is preliminary data.</text>
</comment>
<dbReference type="Proteomes" id="UP000037446">
    <property type="component" value="Unassembled WGS sequence"/>
</dbReference>
<protein>
    <submittedName>
        <fullName evidence="2">Membrane protein</fullName>
    </submittedName>
</protein>
<keyword evidence="1" id="KW-0812">Transmembrane</keyword>
<dbReference type="InterPro" id="IPR018723">
    <property type="entry name" value="DUF2254_membrane"/>
</dbReference>
<name>A0A0L1KCI3_9SPHN</name>
<evidence type="ECO:0000313" key="2">
    <source>
        <dbReference type="EMBL" id="KNH01589.1"/>
    </source>
</evidence>
<keyword evidence="1" id="KW-0472">Membrane</keyword>
<evidence type="ECO:0000256" key="1">
    <source>
        <dbReference type="SAM" id="Phobius"/>
    </source>
</evidence>
<dbReference type="EMBL" id="JYNE01000026">
    <property type="protein sequence ID" value="KNH01589.1"/>
    <property type="molecule type" value="Genomic_DNA"/>
</dbReference>